<dbReference type="Gene3D" id="1.10.8.10">
    <property type="entry name" value="DNA helicase RuvA subunit, C-terminal domain"/>
    <property type="match status" value="1"/>
</dbReference>
<evidence type="ECO:0000256" key="2">
    <source>
        <dbReference type="ARBA" id="ARBA00022763"/>
    </source>
</evidence>
<dbReference type="NCBIfam" id="TIGR00084">
    <property type="entry name" value="ruvA"/>
    <property type="match status" value="1"/>
</dbReference>
<feature type="domain" description="DNA helicase Holliday junction RuvA type" evidence="7">
    <location>
        <begin position="1"/>
        <end position="63"/>
    </location>
</feature>
<keyword evidence="9" id="KW-0347">Helicase</keyword>
<evidence type="ECO:0000256" key="1">
    <source>
        <dbReference type="ARBA" id="ARBA00022490"/>
    </source>
</evidence>
<comment type="caution">
    <text evidence="6">Lacks conserved residue(s) required for the propagation of feature annotation.</text>
</comment>
<keyword evidence="10" id="KW-1185">Reference proteome</keyword>
<evidence type="ECO:0000256" key="4">
    <source>
        <dbReference type="ARBA" id="ARBA00023172"/>
    </source>
</evidence>
<dbReference type="GO" id="GO:0006310">
    <property type="term" value="P:DNA recombination"/>
    <property type="evidence" value="ECO:0007669"/>
    <property type="project" value="UniProtKB-UniRule"/>
</dbReference>
<evidence type="ECO:0000313" key="9">
    <source>
        <dbReference type="EMBL" id="GLC28531.1"/>
    </source>
</evidence>
<dbReference type="GO" id="GO:0009378">
    <property type="term" value="F:four-way junction helicase activity"/>
    <property type="evidence" value="ECO:0007669"/>
    <property type="project" value="InterPro"/>
</dbReference>
<dbReference type="HAMAP" id="MF_00031">
    <property type="entry name" value="DNA_HJ_migration_RuvA"/>
    <property type="match status" value="1"/>
</dbReference>
<dbReference type="InterPro" id="IPR012340">
    <property type="entry name" value="NA-bd_OB-fold"/>
</dbReference>
<dbReference type="InterPro" id="IPR000085">
    <property type="entry name" value="RuvA"/>
</dbReference>
<dbReference type="GO" id="GO:0005737">
    <property type="term" value="C:cytoplasm"/>
    <property type="evidence" value="ECO:0007669"/>
    <property type="project" value="UniProtKB-SubCell"/>
</dbReference>
<dbReference type="GO" id="GO:0009379">
    <property type="term" value="C:Holliday junction helicase complex"/>
    <property type="evidence" value="ECO:0007669"/>
    <property type="project" value="InterPro"/>
</dbReference>
<feature type="region of interest" description="Domain III" evidence="6">
    <location>
        <begin position="151"/>
        <end position="199"/>
    </location>
</feature>
<dbReference type="Pfam" id="PF14520">
    <property type="entry name" value="HHH_5"/>
    <property type="match status" value="1"/>
</dbReference>
<dbReference type="GO" id="GO:0048476">
    <property type="term" value="C:Holliday junction resolvase complex"/>
    <property type="evidence" value="ECO:0007669"/>
    <property type="project" value="UniProtKB-UniRule"/>
</dbReference>
<gene>
    <name evidence="6 9" type="primary">ruvA</name>
    <name evidence="9" type="ORF">rosag_50440</name>
</gene>
<dbReference type="InterPro" id="IPR011114">
    <property type="entry name" value="RuvA_C"/>
</dbReference>
<comment type="subunit">
    <text evidence="6">Homotetramer. Forms an RuvA(8)-RuvB(12)-Holliday junction (HJ) complex. HJ DNA is sandwiched between 2 RuvA tetramers; dsDNA enters through RuvA and exits via RuvB. An RuvB hexamer assembles on each DNA strand where it exits the tetramer. Each RuvB hexamer is contacted by two RuvA subunits (via domain III) on 2 adjacent RuvB subunits; this complex drives branch migration. In the full resolvosome a probable DNA-RuvA(4)-RuvB(12)-RuvC(2) complex forms which resolves the HJ.</text>
</comment>
<keyword evidence="9" id="KW-0067">ATP-binding</keyword>
<comment type="caution">
    <text evidence="9">The sequence shown here is derived from an EMBL/GenBank/DDBJ whole genome shotgun (WGS) entry which is preliminary data.</text>
</comment>
<evidence type="ECO:0000256" key="3">
    <source>
        <dbReference type="ARBA" id="ARBA00023125"/>
    </source>
</evidence>
<comment type="domain">
    <text evidence="6">Has three domains with a flexible linker between the domains II and III and assumes an 'L' shape. Domain III is highly mobile and contacts RuvB.</text>
</comment>
<dbReference type="Gene3D" id="2.40.50.140">
    <property type="entry name" value="Nucleic acid-binding proteins"/>
    <property type="match status" value="1"/>
</dbReference>
<dbReference type="SUPFAM" id="SSF47781">
    <property type="entry name" value="RuvA domain 2-like"/>
    <property type="match status" value="1"/>
</dbReference>
<keyword evidence="4 6" id="KW-0233">DNA recombination</keyword>
<organism evidence="9 10">
    <name type="scientific">Roseisolibacter agri</name>
    <dbReference type="NCBI Taxonomy" id="2014610"/>
    <lineage>
        <taxon>Bacteria</taxon>
        <taxon>Pseudomonadati</taxon>
        <taxon>Gemmatimonadota</taxon>
        <taxon>Gemmatimonadia</taxon>
        <taxon>Gemmatimonadales</taxon>
        <taxon>Gemmatimonadaceae</taxon>
        <taxon>Roseisolibacter</taxon>
    </lineage>
</organism>
<keyword evidence="9" id="KW-0378">Hydrolase</keyword>
<comment type="subcellular location">
    <subcellularLocation>
        <location evidence="6">Cytoplasm</location>
    </subcellularLocation>
</comment>
<sequence>MIAHVAGRIVAKELDRVELLTKGGVGYELFIPLSTYEGLPKLGEDAALHTHLVVKEDGWQLFGFATAFERRVFQKVLAAKGVGPALAIGMLSTLTAERLVRAIREKDIATLQGVPRVGRKKAEQLILDLADKLDQLQVDTTPGARPEGASADDAIRALVSLGYTTGDAERAVKAAIDAGGKKMSATELIRASLSRIGAR</sequence>
<dbReference type="EMBL" id="BRXS01000011">
    <property type="protein sequence ID" value="GLC28531.1"/>
    <property type="molecule type" value="Genomic_DNA"/>
</dbReference>
<dbReference type="GO" id="GO:0000400">
    <property type="term" value="F:four-way junction DNA binding"/>
    <property type="evidence" value="ECO:0007669"/>
    <property type="project" value="UniProtKB-UniRule"/>
</dbReference>
<dbReference type="RefSeq" id="WP_284352928.1">
    <property type="nucleotide sequence ID" value="NZ_BRXS01000011.1"/>
</dbReference>
<dbReference type="CDD" id="cd14332">
    <property type="entry name" value="UBA_RuvA_C"/>
    <property type="match status" value="1"/>
</dbReference>
<keyword evidence="2 6" id="KW-0227">DNA damage</keyword>
<keyword evidence="1 6" id="KW-0963">Cytoplasm</keyword>
<dbReference type="InterPro" id="IPR013849">
    <property type="entry name" value="DNA_helicase_Holl-junc_RuvA_I"/>
</dbReference>
<comment type="similarity">
    <text evidence="6">Belongs to the RuvA family.</text>
</comment>
<dbReference type="Pfam" id="PF07499">
    <property type="entry name" value="RuvA_C"/>
    <property type="match status" value="1"/>
</dbReference>
<keyword evidence="3 6" id="KW-0238">DNA-binding</keyword>
<comment type="function">
    <text evidence="6">The RuvA-RuvB-RuvC complex processes Holliday junction (HJ) DNA during genetic recombination and DNA repair, while the RuvA-RuvB complex plays an important role in the rescue of blocked DNA replication forks via replication fork reversal (RFR). RuvA specifically binds to HJ cruciform DNA, conferring on it an open structure. The RuvB hexamer acts as an ATP-dependent pump, pulling dsDNA into and through the RuvAB complex. HJ branch migration allows RuvC to scan DNA until it finds its consensus sequence, where it cleaves and resolves the cruciform DNA.</text>
</comment>
<accession>A0AA37QET9</accession>
<dbReference type="InterPro" id="IPR036267">
    <property type="entry name" value="RuvA_C_sf"/>
</dbReference>
<protein>
    <recommendedName>
        <fullName evidence="6">Holliday junction branch migration complex subunit RuvA</fullName>
    </recommendedName>
</protein>
<dbReference type="GO" id="GO:0005524">
    <property type="term" value="F:ATP binding"/>
    <property type="evidence" value="ECO:0007669"/>
    <property type="project" value="InterPro"/>
</dbReference>
<feature type="domain" description="Holliday junction DNA helicase RuvA C-terminal" evidence="8">
    <location>
        <begin position="151"/>
        <end position="196"/>
    </location>
</feature>
<dbReference type="SUPFAM" id="SSF46929">
    <property type="entry name" value="DNA helicase RuvA subunit, C-terminal domain"/>
    <property type="match status" value="1"/>
</dbReference>
<reference evidence="9" key="1">
    <citation type="submission" date="2022-08" db="EMBL/GenBank/DDBJ databases">
        <title>Draft genome sequencing of Roseisolibacter agri AW1220.</title>
        <authorList>
            <person name="Tobiishi Y."/>
            <person name="Tonouchi A."/>
        </authorList>
    </citation>
    <scope>NUCLEOTIDE SEQUENCE</scope>
    <source>
        <strain evidence="9">AW1220</strain>
    </source>
</reference>
<evidence type="ECO:0000256" key="6">
    <source>
        <dbReference type="HAMAP-Rule" id="MF_00031"/>
    </source>
</evidence>
<dbReference type="SUPFAM" id="SSF50249">
    <property type="entry name" value="Nucleic acid-binding proteins"/>
    <property type="match status" value="1"/>
</dbReference>
<dbReference type="Pfam" id="PF01330">
    <property type="entry name" value="RuvA_N"/>
    <property type="match status" value="1"/>
</dbReference>
<evidence type="ECO:0000256" key="5">
    <source>
        <dbReference type="ARBA" id="ARBA00023204"/>
    </source>
</evidence>
<keyword evidence="5 6" id="KW-0234">DNA repair</keyword>
<dbReference type="GO" id="GO:0006281">
    <property type="term" value="P:DNA repair"/>
    <property type="evidence" value="ECO:0007669"/>
    <property type="project" value="UniProtKB-UniRule"/>
</dbReference>
<dbReference type="InterPro" id="IPR010994">
    <property type="entry name" value="RuvA_2-like"/>
</dbReference>
<dbReference type="AlphaFoldDB" id="A0AA37QET9"/>
<evidence type="ECO:0000259" key="8">
    <source>
        <dbReference type="Pfam" id="PF07499"/>
    </source>
</evidence>
<name>A0AA37QET9_9BACT</name>
<dbReference type="Gene3D" id="1.10.150.20">
    <property type="entry name" value="5' to 3' exonuclease, C-terminal subdomain"/>
    <property type="match status" value="1"/>
</dbReference>
<dbReference type="Proteomes" id="UP001161325">
    <property type="component" value="Unassembled WGS sequence"/>
</dbReference>
<evidence type="ECO:0000259" key="7">
    <source>
        <dbReference type="Pfam" id="PF01330"/>
    </source>
</evidence>
<evidence type="ECO:0000313" key="10">
    <source>
        <dbReference type="Proteomes" id="UP001161325"/>
    </source>
</evidence>
<keyword evidence="9" id="KW-0547">Nucleotide-binding</keyword>
<proteinExistence type="inferred from homology"/>